<feature type="region of interest" description="Disordered" evidence="1">
    <location>
        <begin position="50"/>
        <end position="70"/>
    </location>
</feature>
<organism evidence="2 3">
    <name type="scientific">Dendrobium chrysotoxum</name>
    <name type="common">Orchid</name>
    <dbReference type="NCBI Taxonomy" id="161865"/>
    <lineage>
        <taxon>Eukaryota</taxon>
        <taxon>Viridiplantae</taxon>
        <taxon>Streptophyta</taxon>
        <taxon>Embryophyta</taxon>
        <taxon>Tracheophyta</taxon>
        <taxon>Spermatophyta</taxon>
        <taxon>Magnoliopsida</taxon>
        <taxon>Liliopsida</taxon>
        <taxon>Asparagales</taxon>
        <taxon>Orchidaceae</taxon>
        <taxon>Epidendroideae</taxon>
        <taxon>Malaxideae</taxon>
        <taxon>Dendrobiinae</taxon>
        <taxon>Dendrobium</taxon>
    </lineage>
</organism>
<comment type="caution">
    <text evidence="2">The sequence shown here is derived from an EMBL/GenBank/DDBJ whole genome shotgun (WGS) entry which is preliminary data.</text>
</comment>
<proteinExistence type="predicted"/>
<dbReference type="AlphaFoldDB" id="A0AAV7GA77"/>
<accession>A0AAV7GA77</accession>
<dbReference type="Proteomes" id="UP000775213">
    <property type="component" value="Unassembled WGS sequence"/>
</dbReference>
<protein>
    <submittedName>
        <fullName evidence="2">Uncharacterized protein</fullName>
    </submittedName>
</protein>
<keyword evidence="3" id="KW-1185">Reference proteome</keyword>
<sequence length="70" mass="6934">MSVVCTSSTSSYAIDFAPSTAFPSCWIGSYDIFLIGSNNGSSLAVKSAGGRPAFGRGGGGYGTPASSSVD</sequence>
<name>A0AAV7GA77_DENCH</name>
<dbReference type="EMBL" id="JAGFBR010000017">
    <property type="protein sequence ID" value="KAH0452593.1"/>
    <property type="molecule type" value="Genomic_DNA"/>
</dbReference>
<evidence type="ECO:0000313" key="3">
    <source>
        <dbReference type="Proteomes" id="UP000775213"/>
    </source>
</evidence>
<reference evidence="2 3" key="1">
    <citation type="journal article" date="2021" name="Hortic Res">
        <title>Chromosome-scale assembly of the Dendrobium chrysotoxum genome enhances the understanding of orchid evolution.</title>
        <authorList>
            <person name="Zhang Y."/>
            <person name="Zhang G.Q."/>
            <person name="Zhang D."/>
            <person name="Liu X.D."/>
            <person name="Xu X.Y."/>
            <person name="Sun W.H."/>
            <person name="Yu X."/>
            <person name="Zhu X."/>
            <person name="Wang Z.W."/>
            <person name="Zhao X."/>
            <person name="Zhong W.Y."/>
            <person name="Chen H."/>
            <person name="Yin W.L."/>
            <person name="Huang T."/>
            <person name="Niu S.C."/>
            <person name="Liu Z.J."/>
        </authorList>
    </citation>
    <scope>NUCLEOTIDE SEQUENCE [LARGE SCALE GENOMIC DNA]</scope>
    <source>
        <strain evidence="2">Lindl</strain>
    </source>
</reference>
<gene>
    <name evidence="2" type="ORF">IEQ34_019892</name>
</gene>
<evidence type="ECO:0000256" key="1">
    <source>
        <dbReference type="SAM" id="MobiDB-lite"/>
    </source>
</evidence>
<evidence type="ECO:0000313" key="2">
    <source>
        <dbReference type="EMBL" id="KAH0452593.1"/>
    </source>
</evidence>